<sequence>CGEEAMTDYTFFKILGDNCFHRFNSLEEARNVTPKDCSVPNGVKVPKRSKLFVVDDKTGLLIGKSHNGDGKFLYGCYIVDLPSNGSSSAVKNGSAIPALPLGIFTRQYDPLGATDVEDQTLFFKSVVNTKAVERLKIVNGTCRHLVIKPGYTYKHTMEAVRDSHLVFENFEHKHEYSMVDAVVDDDVLLEYSEEKEKTFIHKRDCAVEVDGLMIASRSHELLSDDTCNAK</sequence>
<name>A0A1I7Z1H0_9BILA</name>
<proteinExistence type="predicted"/>
<dbReference type="WBParaSite" id="L893_g21640.t1">
    <property type="protein sequence ID" value="L893_g21640.t1"/>
    <property type="gene ID" value="L893_g21640"/>
</dbReference>
<evidence type="ECO:0000313" key="1">
    <source>
        <dbReference type="Proteomes" id="UP000095287"/>
    </source>
</evidence>
<dbReference type="Proteomes" id="UP000095287">
    <property type="component" value="Unplaced"/>
</dbReference>
<dbReference type="AlphaFoldDB" id="A0A1I7Z1H0"/>
<organism evidence="1 2">
    <name type="scientific">Steinernema glaseri</name>
    <dbReference type="NCBI Taxonomy" id="37863"/>
    <lineage>
        <taxon>Eukaryota</taxon>
        <taxon>Metazoa</taxon>
        <taxon>Ecdysozoa</taxon>
        <taxon>Nematoda</taxon>
        <taxon>Chromadorea</taxon>
        <taxon>Rhabditida</taxon>
        <taxon>Tylenchina</taxon>
        <taxon>Panagrolaimomorpha</taxon>
        <taxon>Strongyloidoidea</taxon>
        <taxon>Steinernematidae</taxon>
        <taxon>Steinernema</taxon>
    </lineage>
</organism>
<reference evidence="2" key="1">
    <citation type="submission" date="2016-11" db="UniProtKB">
        <authorList>
            <consortium name="WormBaseParasite"/>
        </authorList>
    </citation>
    <scope>IDENTIFICATION</scope>
</reference>
<evidence type="ECO:0000313" key="2">
    <source>
        <dbReference type="WBParaSite" id="L893_g21640.t1"/>
    </source>
</evidence>
<accession>A0A1I7Z1H0</accession>
<keyword evidence="1" id="KW-1185">Reference proteome</keyword>
<protein>
    <submittedName>
        <fullName evidence="2">Phytase-like domain-containing protein</fullName>
    </submittedName>
</protein>